<sequence length="636" mass="72921">MMKRFTYALFVFLFFHISSNAQSNWDSDLIPDSLKEDANAVIRHSSTQYVRTGLSTYEKSIHYIVTILNESGESTAELRIYYDRNSSVDDISIRLYNQQGESIRKVKSKEVADYAYSNSYTLFTDSRIKHYTPAYSHYPYTVEYSYTTKHKSVVSFSDWYPTDWFDTAVEFAELSYSTPVDFDLKYQAFNTEIEYSSTNDEKTIHHVWQAKNLQAIPNESYTLSYQQLLPVVMLSPVQISFEGYEGNFETWQSMGQWVAQLIQGRDQLPQERLAEITNLTDTITTPKLKVKALYEYMQAKTRYVNVALGIGGFQPLTALEVDEKGYGDCKALSNYMKSLLQGIGIHSYYTVIGNGKYREIKYPDYSSLNQTNHIILCVPLEKDTIWLECTNQNYPFGYIGASNANRFGLLIDEQGGTLVKTTNYLPSENTRNSTIAVVLQETGEARFNSQTRFKNYLFESVFSLVHSSAEEQKKMLLKAFSIDGLSFTNLEIANPEKSLPLATVSMEGTISRYSQKAGSRLLVKPHFLFENLFPSRLDQDRKASFFLANGYTTNDTIQFEIPTDYTIEFTPKDLTLESTLGNYSLSYEVTEENKLRIIRSTFIKPGNYEPALFPEIDLFLRTCSGKEEDKVVLKKI</sequence>
<proteinExistence type="predicted"/>
<dbReference type="STRING" id="655355.SAMN05216283_11566"/>
<dbReference type="SUPFAM" id="SSF54001">
    <property type="entry name" value="Cysteine proteinases"/>
    <property type="match status" value="1"/>
</dbReference>
<dbReference type="Pfam" id="PF12969">
    <property type="entry name" value="DUF3857"/>
    <property type="match status" value="1"/>
</dbReference>
<keyword evidence="1" id="KW-0732">Signal</keyword>
<organism evidence="3 4">
    <name type="scientific">Sunxiuqinia elliptica</name>
    <dbReference type="NCBI Taxonomy" id="655355"/>
    <lineage>
        <taxon>Bacteria</taxon>
        <taxon>Pseudomonadati</taxon>
        <taxon>Bacteroidota</taxon>
        <taxon>Bacteroidia</taxon>
        <taxon>Marinilabiliales</taxon>
        <taxon>Prolixibacteraceae</taxon>
        <taxon>Sunxiuqinia</taxon>
    </lineage>
</organism>
<dbReference type="EMBL" id="FONW01000015">
    <property type="protein sequence ID" value="SFF76554.1"/>
    <property type="molecule type" value="Genomic_DNA"/>
</dbReference>
<dbReference type="Proteomes" id="UP000198964">
    <property type="component" value="Unassembled WGS sequence"/>
</dbReference>
<dbReference type="Gene3D" id="2.60.40.3140">
    <property type="match status" value="1"/>
</dbReference>
<feature type="chain" id="PRO_5011595042" description="DUF3857 domain-containing protein" evidence="1">
    <location>
        <begin position="24"/>
        <end position="636"/>
    </location>
</feature>
<evidence type="ECO:0000313" key="4">
    <source>
        <dbReference type="Proteomes" id="UP000198964"/>
    </source>
</evidence>
<accession>A0A1I2LB82</accession>
<dbReference type="InterPro" id="IPR024618">
    <property type="entry name" value="DUF3857"/>
</dbReference>
<dbReference type="InterPro" id="IPR038765">
    <property type="entry name" value="Papain-like_cys_pep_sf"/>
</dbReference>
<reference evidence="3 4" key="1">
    <citation type="submission" date="2016-10" db="EMBL/GenBank/DDBJ databases">
        <authorList>
            <person name="de Groot N.N."/>
        </authorList>
    </citation>
    <scope>NUCLEOTIDE SEQUENCE [LARGE SCALE GENOMIC DNA]</scope>
    <source>
        <strain evidence="3 4">CGMCC 1.9156</strain>
    </source>
</reference>
<dbReference type="Gene3D" id="2.60.120.1130">
    <property type="match status" value="1"/>
</dbReference>
<gene>
    <name evidence="3" type="ORF">SAMN05216283_11566</name>
</gene>
<keyword evidence="4" id="KW-1185">Reference proteome</keyword>
<dbReference type="AlphaFoldDB" id="A0A1I2LB82"/>
<name>A0A1I2LB82_9BACT</name>
<evidence type="ECO:0000313" key="3">
    <source>
        <dbReference type="EMBL" id="SFF76554.1"/>
    </source>
</evidence>
<evidence type="ECO:0000256" key="1">
    <source>
        <dbReference type="SAM" id="SignalP"/>
    </source>
</evidence>
<feature type="domain" description="DUF3857" evidence="2">
    <location>
        <begin position="57"/>
        <end position="216"/>
    </location>
</feature>
<dbReference type="RefSeq" id="WP_093921498.1">
    <property type="nucleotide sequence ID" value="NZ_FONW01000015.1"/>
</dbReference>
<feature type="signal peptide" evidence="1">
    <location>
        <begin position="1"/>
        <end position="23"/>
    </location>
</feature>
<dbReference type="Gene3D" id="3.10.620.30">
    <property type="match status" value="1"/>
</dbReference>
<protein>
    <recommendedName>
        <fullName evidence="2">DUF3857 domain-containing protein</fullName>
    </recommendedName>
</protein>
<evidence type="ECO:0000259" key="2">
    <source>
        <dbReference type="Pfam" id="PF12969"/>
    </source>
</evidence>